<dbReference type="EMBL" id="VOGW01000114">
    <property type="protein sequence ID" value="TWV41900.1"/>
    <property type="molecule type" value="Genomic_DNA"/>
</dbReference>
<feature type="region of interest" description="Disordered" evidence="1">
    <location>
        <begin position="1"/>
        <end position="59"/>
    </location>
</feature>
<protein>
    <submittedName>
        <fullName evidence="2">Transposase</fullName>
    </submittedName>
</protein>
<feature type="compositionally biased region" description="Low complexity" evidence="1">
    <location>
        <begin position="34"/>
        <end position="51"/>
    </location>
</feature>
<gene>
    <name evidence="2" type="ORF">FRZ03_20155</name>
</gene>
<proteinExistence type="predicted"/>
<dbReference type="Proteomes" id="UP000320481">
    <property type="component" value="Unassembled WGS sequence"/>
</dbReference>
<reference evidence="2" key="1">
    <citation type="journal article" date="2019" name="Microbiol. Resour. Announc.">
        <title>Draft Genomic Sequences of Streptomyces misionensis and Streptomyces albidoflavus, bacteria applied for phytopathogen biocontrol.</title>
        <authorList>
            <person name="Pylro V."/>
            <person name="Dias A."/>
            <person name="Andreote F."/>
            <person name="Varani A."/>
            <person name="Andreote C."/>
            <person name="Bernardo E."/>
            <person name="Martins T."/>
        </authorList>
    </citation>
    <scope>NUCLEOTIDE SEQUENCE [LARGE SCALE GENOMIC DNA]</scope>
    <source>
        <strain evidence="2">66</strain>
    </source>
</reference>
<organism evidence="2 3">
    <name type="scientific">Streptomyces misionensis</name>
    <dbReference type="NCBI Taxonomy" id="67331"/>
    <lineage>
        <taxon>Bacteria</taxon>
        <taxon>Bacillati</taxon>
        <taxon>Actinomycetota</taxon>
        <taxon>Actinomycetes</taxon>
        <taxon>Kitasatosporales</taxon>
        <taxon>Streptomycetaceae</taxon>
        <taxon>Streptomyces</taxon>
    </lineage>
</organism>
<keyword evidence="3" id="KW-1185">Reference proteome</keyword>
<dbReference type="AlphaFoldDB" id="A0A5C6JKV1"/>
<sequence>MCPSPALLVGPGTGRGDLAASGTPSRRRPTAGPHACAKAHAAAGRRASTRSGTREERYKKRNTVERAINKPKHARAVATRHDKHGHTYLGTVTAAALVIRLRT</sequence>
<accession>A0A5C6JKV1</accession>
<evidence type="ECO:0000256" key="1">
    <source>
        <dbReference type="SAM" id="MobiDB-lite"/>
    </source>
</evidence>
<evidence type="ECO:0000313" key="3">
    <source>
        <dbReference type="Proteomes" id="UP000320481"/>
    </source>
</evidence>
<comment type="caution">
    <text evidence="2">The sequence shown here is derived from an EMBL/GenBank/DDBJ whole genome shotgun (WGS) entry which is preliminary data.</text>
</comment>
<name>A0A5C6JKV1_9ACTN</name>
<evidence type="ECO:0000313" key="2">
    <source>
        <dbReference type="EMBL" id="TWV41900.1"/>
    </source>
</evidence>